<evidence type="ECO:0000313" key="2">
    <source>
        <dbReference type="EMBL" id="AIU70003.1"/>
    </source>
</evidence>
<keyword evidence="1" id="KW-0472">Membrane</keyword>
<feature type="transmembrane region" description="Helical" evidence="1">
    <location>
        <begin position="28"/>
        <end position="46"/>
    </location>
</feature>
<evidence type="ECO:0000313" key="3">
    <source>
        <dbReference type="Proteomes" id="UP000029980"/>
    </source>
</evidence>
<dbReference type="EMBL" id="CP008887">
    <property type="protein sequence ID" value="AIU70003.1"/>
    <property type="molecule type" value="Genomic_DNA"/>
</dbReference>
<reference evidence="2 3" key="1">
    <citation type="journal article" date="2015" name="Int. J. Syst. Evol. Microbiol.">
        <title>Thermococcus eurythermalis sp. nov., a conditional piezophilic hyperthermophilic archaeon with a wide temperature range isolated from an oil-immersed chimney in the Guaymas Basin.</title>
        <authorList>
            <person name="Zhao W."/>
            <person name="Zeng X."/>
            <person name="Xiao X."/>
        </authorList>
    </citation>
    <scope>NUCLEOTIDE SEQUENCE [LARGE SCALE GENOMIC DNA]</scope>
    <source>
        <strain evidence="2 3">A501</strain>
    </source>
</reference>
<dbReference type="GeneID" id="25153086"/>
<name>A0A097QU53_9EURY</name>
<dbReference type="HOGENOM" id="CLU_190385_1_0_2"/>
<organism evidence="2 3">
    <name type="scientific">Thermococcus eurythermalis</name>
    <dbReference type="NCBI Taxonomy" id="1505907"/>
    <lineage>
        <taxon>Archaea</taxon>
        <taxon>Methanobacteriati</taxon>
        <taxon>Methanobacteriota</taxon>
        <taxon>Thermococci</taxon>
        <taxon>Thermococcales</taxon>
        <taxon>Thermococcaceae</taxon>
        <taxon>Thermococcus</taxon>
    </lineage>
</organism>
<dbReference type="KEGG" id="teu:TEU_06510"/>
<accession>A0A097QU53</accession>
<evidence type="ECO:0000256" key="1">
    <source>
        <dbReference type="SAM" id="Phobius"/>
    </source>
</evidence>
<keyword evidence="3" id="KW-1185">Reference proteome</keyword>
<dbReference type="Proteomes" id="UP000029980">
    <property type="component" value="Chromosome"/>
</dbReference>
<protein>
    <submittedName>
        <fullName evidence="2">Membrane protein</fullName>
    </submittedName>
</protein>
<gene>
    <name evidence="2" type="ORF">TEU_06510</name>
</gene>
<keyword evidence="1" id="KW-0812">Transmembrane</keyword>
<feature type="transmembrane region" description="Helical" evidence="1">
    <location>
        <begin position="53"/>
        <end position="74"/>
    </location>
</feature>
<dbReference type="STRING" id="1505907.TEU_06510"/>
<dbReference type="OrthoDB" id="86270at2157"/>
<proteinExistence type="predicted"/>
<sequence>MNIFIPLLAGLLLGYLLKRAGKKPNLEIPTSVALLAMIFFLGVKTGEVHVDGLWLFGVSTIFAVFTVAGSLLLAEVAK</sequence>
<dbReference type="AlphaFoldDB" id="A0A097QU53"/>
<dbReference type="RefSeq" id="WP_050002979.1">
    <property type="nucleotide sequence ID" value="NZ_CP008887.1"/>
</dbReference>
<keyword evidence="1" id="KW-1133">Transmembrane helix</keyword>